<protein>
    <recommendedName>
        <fullName evidence="1">Phosphatidylglycerol/phosphatidylinositol transfer protein</fullName>
    </recommendedName>
</protein>
<keyword evidence="5" id="KW-1185">Reference proteome</keyword>
<evidence type="ECO:0000313" key="5">
    <source>
        <dbReference type="Proteomes" id="UP001153678"/>
    </source>
</evidence>
<dbReference type="InterPro" id="IPR014756">
    <property type="entry name" value="Ig_E-set"/>
</dbReference>
<dbReference type="Proteomes" id="UP001153678">
    <property type="component" value="Unassembled WGS sequence"/>
</dbReference>
<dbReference type="InterPro" id="IPR003172">
    <property type="entry name" value="ML_dom"/>
</dbReference>
<feature type="signal peptide" evidence="2">
    <location>
        <begin position="1"/>
        <end position="20"/>
    </location>
</feature>
<proteinExistence type="predicted"/>
<dbReference type="EMBL" id="CAMKVN010002059">
    <property type="protein sequence ID" value="CAI2179390.1"/>
    <property type="molecule type" value="Genomic_DNA"/>
</dbReference>
<comment type="caution">
    <text evidence="4">The sequence shown here is derived from an EMBL/GenBank/DDBJ whole genome shotgun (WGS) entry which is preliminary data.</text>
</comment>
<evidence type="ECO:0000313" key="4">
    <source>
        <dbReference type="EMBL" id="CAI2179390.1"/>
    </source>
</evidence>
<organism evidence="4 5">
    <name type="scientific">Funneliformis geosporum</name>
    <dbReference type="NCBI Taxonomy" id="1117311"/>
    <lineage>
        <taxon>Eukaryota</taxon>
        <taxon>Fungi</taxon>
        <taxon>Fungi incertae sedis</taxon>
        <taxon>Mucoromycota</taxon>
        <taxon>Glomeromycotina</taxon>
        <taxon>Glomeromycetes</taxon>
        <taxon>Glomerales</taxon>
        <taxon>Glomeraceae</taxon>
        <taxon>Funneliformis</taxon>
    </lineage>
</organism>
<keyword evidence="2" id="KW-0732">Signal</keyword>
<reference evidence="4" key="1">
    <citation type="submission" date="2022-08" db="EMBL/GenBank/DDBJ databases">
        <authorList>
            <person name="Kallberg Y."/>
            <person name="Tangrot J."/>
            <person name="Rosling A."/>
        </authorList>
    </citation>
    <scope>NUCLEOTIDE SEQUENCE</scope>
    <source>
        <strain evidence="4">Wild A</strain>
    </source>
</reference>
<accession>A0A9W4WUA6</accession>
<dbReference type="SUPFAM" id="SSF81296">
    <property type="entry name" value="E set domains"/>
    <property type="match status" value="1"/>
</dbReference>
<name>A0A9W4WUA6_9GLOM</name>
<dbReference type="OrthoDB" id="2318149at2759"/>
<evidence type="ECO:0000259" key="3">
    <source>
        <dbReference type="Pfam" id="PF02221"/>
    </source>
</evidence>
<feature type="chain" id="PRO_5040840224" description="Phosphatidylglycerol/phosphatidylinositol transfer protein" evidence="2">
    <location>
        <begin position="21"/>
        <end position="162"/>
    </location>
</feature>
<evidence type="ECO:0000256" key="1">
    <source>
        <dbReference type="ARBA" id="ARBA00016056"/>
    </source>
</evidence>
<sequence>MKQNLTFAVILLAMLSMINATPLHKRKTVFQNGTAIPGTSPLNVAITPDPVQSGKNVTFTISGSFHDSPLKSDPVTEVAFAYATSSNPCNVPTTSQRVCSDRSDSSDTIKCPVTDYNTTIIVQVPADLPTDDYLITVMITDDNYDVLAVASADVNYVTQCPI</sequence>
<dbReference type="Pfam" id="PF02221">
    <property type="entry name" value="E1_DerP2_DerF2"/>
    <property type="match status" value="1"/>
</dbReference>
<evidence type="ECO:0000256" key="2">
    <source>
        <dbReference type="SAM" id="SignalP"/>
    </source>
</evidence>
<dbReference type="AlphaFoldDB" id="A0A9W4WUA6"/>
<feature type="domain" description="MD-2-related lipid-recognition" evidence="3">
    <location>
        <begin position="41"/>
        <end position="147"/>
    </location>
</feature>
<gene>
    <name evidence="4" type="ORF">FWILDA_LOCUS9065</name>
</gene>